<reference evidence="2" key="1">
    <citation type="submission" date="2022-03" db="EMBL/GenBank/DDBJ databases">
        <authorList>
            <person name="Martin C."/>
        </authorList>
    </citation>
    <scope>NUCLEOTIDE SEQUENCE</scope>
</reference>
<proteinExistence type="predicted"/>
<dbReference type="OrthoDB" id="63112at2759"/>
<dbReference type="AlphaFoldDB" id="A0A8S4NGQ1"/>
<name>A0A8S4NGQ1_OWEFU</name>
<dbReference type="GO" id="GO:0000447">
    <property type="term" value="P:endonucleolytic cleavage in ITS1 to separate SSU-rRNA from 5.8S rRNA and LSU-rRNA from tricistronic rRNA transcript (SSU-rRNA, 5.8S rRNA, LSU-rRNA)"/>
    <property type="evidence" value="ECO:0007669"/>
    <property type="project" value="TreeGrafter"/>
</dbReference>
<organism evidence="2 3">
    <name type="scientific">Owenia fusiformis</name>
    <name type="common">Polychaete worm</name>
    <dbReference type="NCBI Taxonomy" id="6347"/>
    <lineage>
        <taxon>Eukaryota</taxon>
        <taxon>Metazoa</taxon>
        <taxon>Spiralia</taxon>
        <taxon>Lophotrochozoa</taxon>
        <taxon>Annelida</taxon>
        <taxon>Polychaeta</taxon>
        <taxon>Sedentaria</taxon>
        <taxon>Canalipalpata</taxon>
        <taxon>Sabellida</taxon>
        <taxon>Oweniida</taxon>
        <taxon>Oweniidae</taxon>
        <taxon>Owenia</taxon>
    </lineage>
</organism>
<keyword evidence="3" id="KW-1185">Reference proteome</keyword>
<evidence type="ECO:0000313" key="2">
    <source>
        <dbReference type="EMBL" id="CAH1779796.1"/>
    </source>
</evidence>
<dbReference type="GO" id="GO:0030681">
    <property type="term" value="C:multimeric ribonuclease P complex"/>
    <property type="evidence" value="ECO:0007669"/>
    <property type="project" value="TreeGrafter"/>
</dbReference>
<evidence type="ECO:0000256" key="1">
    <source>
        <dbReference type="SAM" id="SignalP"/>
    </source>
</evidence>
<dbReference type="InterPro" id="IPR013893">
    <property type="entry name" value="RNase_P_Rpp40"/>
</dbReference>
<dbReference type="PANTHER" id="PTHR15396">
    <property type="entry name" value="RIBONUCLEASE P PROTEIN SUBUNIT P40"/>
    <property type="match status" value="1"/>
</dbReference>
<accession>A0A8S4NGQ1</accession>
<dbReference type="GO" id="GO:0004526">
    <property type="term" value="F:ribonuclease P activity"/>
    <property type="evidence" value="ECO:0007669"/>
    <property type="project" value="TreeGrafter"/>
</dbReference>
<comment type="caution">
    <text evidence="2">The sequence shown here is derived from an EMBL/GenBank/DDBJ whole genome shotgun (WGS) entry which is preliminary data.</text>
</comment>
<keyword evidence="1" id="KW-0732">Signal</keyword>
<dbReference type="EMBL" id="CAIIXF020000003">
    <property type="protein sequence ID" value="CAH1779796.1"/>
    <property type="molecule type" value="Genomic_DNA"/>
</dbReference>
<gene>
    <name evidence="2" type="ORF">OFUS_LOCUS6567</name>
</gene>
<dbReference type="Pfam" id="PF08584">
    <property type="entry name" value="Ribonuc_P_40"/>
    <property type="match status" value="1"/>
</dbReference>
<feature type="signal peptide" evidence="1">
    <location>
        <begin position="1"/>
        <end position="18"/>
    </location>
</feature>
<dbReference type="PANTHER" id="PTHR15396:SF1">
    <property type="entry name" value="RIBONUCLEASE P PROTEIN SUBUNIT P40"/>
    <property type="match status" value="1"/>
</dbReference>
<feature type="chain" id="PRO_5035839164" evidence="1">
    <location>
        <begin position="19"/>
        <end position="380"/>
    </location>
</feature>
<protein>
    <submittedName>
        <fullName evidence="2">Uncharacterized protein</fullName>
    </submittedName>
</protein>
<evidence type="ECO:0000313" key="3">
    <source>
        <dbReference type="Proteomes" id="UP000749559"/>
    </source>
</evidence>
<dbReference type="GO" id="GO:0000171">
    <property type="term" value="F:ribonuclease MRP activity"/>
    <property type="evidence" value="ECO:0007669"/>
    <property type="project" value="TreeGrafter"/>
</dbReference>
<dbReference type="GO" id="GO:0001682">
    <property type="term" value="P:tRNA 5'-leader removal"/>
    <property type="evidence" value="ECO:0007669"/>
    <property type="project" value="InterPro"/>
</dbReference>
<dbReference type="Proteomes" id="UP000749559">
    <property type="component" value="Unassembled WGS sequence"/>
</dbReference>
<dbReference type="GO" id="GO:0000172">
    <property type="term" value="C:ribonuclease MRP complex"/>
    <property type="evidence" value="ECO:0007669"/>
    <property type="project" value="TreeGrafter"/>
</dbReference>
<sequence length="380" mass="43542">MHIFLAFLFTRFFSHLLQEEFAMVSFASPNSKLVFEQSSFNHPKTRHNNVINEHLYNYSVNVTLPGCASIAKLLDGDLTTQEHFIIRKLKLVKLLDTEVVMGFIKSGKLFMMSHDTHIDKEDCAGVTPSGLLVLNLVKDTFEALGLDGSPSEFNRKSNSRYVVTIDLLHNDMRPGTKKYVKTLQRLEALDLKFDFMFNWEPNDNKISQRSLPVYLRNNGYKVRKCRTERTQTTYEGINVPSLQSSAGYSKDDDNYLEVYEWLGAVACAVEVDASDPLDEISSYTCQVPNTYMNKLTIGRYTGFFTTGTISRLLQNTRDLMKENKLPWASVTIHGFADSPLSWKHREHGYHKGGENLYTYVVFPNDEYWLYMAIGTHDICP</sequence>